<name>L1JWA6_GUITC</name>
<dbReference type="PANTHER" id="PTHR11242">
    <property type="entry name" value="ARYL HYDROCARBON RECEPTOR INTERACTING PROTEIN RELATED"/>
    <property type="match status" value="1"/>
</dbReference>
<dbReference type="AlphaFoldDB" id="L1JWA6"/>
<sequence length="95" mass="10761">LDAATALKQEGNSMHVQSNYTAAVEKYAEAREGLANMTKSKEARVLIRSCLLNEASCYIKMKEFAKVVDLCDQVLEHETLNFKALYRRGLSYKEL</sequence>
<reference evidence="4" key="3">
    <citation type="submission" date="2015-06" db="UniProtKB">
        <authorList>
            <consortium name="EnsemblProtists"/>
        </authorList>
    </citation>
    <scope>IDENTIFICATION</scope>
</reference>
<keyword evidence="5" id="KW-1185">Reference proteome</keyword>
<dbReference type="RefSeq" id="XP_005839826.1">
    <property type="nucleotide sequence ID" value="XM_005839769.1"/>
</dbReference>
<keyword evidence="2" id="KW-0802">TPR repeat</keyword>
<dbReference type="OrthoDB" id="72596at2759"/>
<dbReference type="Gene3D" id="1.25.40.10">
    <property type="entry name" value="Tetratricopeptide repeat domain"/>
    <property type="match status" value="1"/>
</dbReference>
<dbReference type="EnsemblProtists" id="EKX52846">
    <property type="protein sequence ID" value="EKX52846"/>
    <property type="gene ID" value="GUITHDRAFT_41574"/>
</dbReference>
<evidence type="ECO:0000313" key="5">
    <source>
        <dbReference type="Proteomes" id="UP000011087"/>
    </source>
</evidence>
<feature type="non-terminal residue" evidence="3">
    <location>
        <position position="95"/>
    </location>
</feature>
<dbReference type="eggNOG" id="KOG1124">
    <property type="taxonomic scope" value="Eukaryota"/>
</dbReference>
<feature type="non-terminal residue" evidence="3">
    <location>
        <position position="1"/>
    </location>
</feature>
<proteinExistence type="predicted"/>
<dbReference type="STRING" id="905079.L1JWA6"/>
<accession>L1JWA6</accession>
<evidence type="ECO:0000313" key="4">
    <source>
        <dbReference type="EnsemblProtists" id="EKX52846"/>
    </source>
</evidence>
<reference evidence="3 5" key="1">
    <citation type="journal article" date="2012" name="Nature">
        <title>Algal genomes reveal evolutionary mosaicism and the fate of nucleomorphs.</title>
        <authorList>
            <consortium name="DOE Joint Genome Institute"/>
            <person name="Curtis B.A."/>
            <person name="Tanifuji G."/>
            <person name="Burki F."/>
            <person name="Gruber A."/>
            <person name="Irimia M."/>
            <person name="Maruyama S."/>
            <person name="Arias M.C."/>
            <person name="Ball S.G."/>
            <person name="Gile G.H."/>
            <person name="Hirakawa Y."/>
            <person name="Hopkins J.F."/>
            <person name="Kuo A."/>
            <person name="Rensing S.A."/>
            <person name="Schmutz J."/>
            <person name="Symeonidi A."/>
            <person name="Elias M."/>
            <person name="Eveleigh R.J."/>
            <person name="Herman E.K."/>
            <person name="Klute M.J."/>
            <person name="Nakayama T."/>
            <person name="Obornik M."/>
            <person name="Reyes-Prieto A."/>
            <person name="Armbrust E.V."/>
            <person name="Aves S.J."/>
            <person name="Beiko R.G."/>
            <person name="Coutinho P."/>
            <person name="Dacks J.B."/>
            <person name="Durnford D.G."/>
            <person name="Fast N.M."/>
            <person name="Green B.R."/>
            <person name="Grisdale C.J."/>
            <person name="Hempel F."/>
            <person name="Henrissat B."/>
            <person name="Hoppner M.P."/>
            <person name="Ishida K."/>
            <person name="Kim E."/>
            <person name="Koreny L."/>
            <person name="Kroth P.G."/>
            <person name="Liu Y."/>
            <person name="Malik S.B."/>
            <person name="Maier U.G."/>
            <person name="McRose D."/>
            <person name="Mock T."/>
            <person name="Neilson J.A."/>
            <person name="Onodera N.T."/>
            <person name="Poole A.M."/>
            <person name="Pritham E.J."/>
            <person name="Richards T.A."/>
            <person name="Rocap G."/>
            <person name="Roy S.W."/>
            <person name="Sarai C."/>
            <person name="Schaack S."/>
            <person name="Shirato S."/>
            <person name="Slamovits C.H."/>
            <person name="Spencer D.F."/>
            <person name="Suzuki S."/>
            <person name="Worden A.Z."/>
            <person name="Zauner S."/>
            <person name="Barry K."/>
            <person name="Bell C."/>
            <person name="Bharti A.K."/>
            <person name="Crow J.A."/>
            <person name="Grimwood J."/>
            <person name="Kramer R."/>
            <person name="Lindquist E."/>
            <person name="Lucas S."/>
            <person name="Salamov A."/>
            <person name="McFadden G.I."/>
            <person name="Lane C.E."/>
            <person name="Keeling P.J."/>
            <person name="Gray M.W."/>
            <person name="Grigoriev I.V."/>
            <person name="Archibald J.M."/>
        </authorList>
    </citation>
    <scope>NUCLEOTIDE SEQUENCE</scope>
    <source>
        <strain evidence="3 5">CCMP2712</strain>
    </source>
</reference>
<dbReference type="InterPro" id="IPR011990">
    <property type="entry name" value="TPR-like_helical_dom_sf"/>
</dbReference>
<dbReference type="EMBL" id="JH992971">
    <property type="protein sequence ID" value="EKX52846.1"/>
    <property type="molecule type" value="Genomic_DNA"/>
</dbReference>
<dbReference type="InterPro" id="IPR039663">
    <property type="entry name" value="AIP/AIPL1/TTC9"/>
</dbReference>
<dbReference type="KEGG" id="gtt:GUITHDRAFT_41574"/>
<dbReference type="PANTHER" id="PTHR11242:SF0">
    <property type="entry name" value="TPR_REGION DOMAIN-CONTAINING PROTEIN"/>
    <property type="match status" value="1"/>
</dbReference>
<dbReference type="PaxDb" id="55529-EKX52846"/>
<gene>
    <name evidence="3" type="ORF">GUITHDRAFT_41574</name>
</gene>
<evidence type="ECO:0000256" key="1">
    <source>
        <dbReference type="ARBA" id="ARBA00022737"/>
    </source>
</evidence>
<protein>
    <submittedName>
        <fullName evidence="3 4">Uncharacterized protein</fullName>
    </submittedName>
</protein>
<evidence type="ECO:0000256" key="2">
    <source>
        <dbReference type="ARBA" id="ARBA00022803"/>
    </source>
</evidence>
<organism evidence="3">
    <name type="scientific">Guillardia theta (strain CCMP2712)</name>
    <name type="common">Cryptophyte</name>
    <dbReference type="NCBI Taxonomy" id="905079"/>
    <lineage>
        <taxon>Eukaryota</taxon>
        <taxon>Cryptophyceae</taxon>
        <taxon>Pyrenomonadales</taxon>
        <taxon>Geminigeraceae</taxon>
        <taxon>Guillardia</taxon>
    </lineage>
</organism>
<dbReference type="SUPFAM" id="SSF48452">
    <property type="entry name" value="TPR-like"/>
    <property type="match status" value="1"/>
</dbReference>
<dbReference type="Proteomes" id="UP000011087">
    <property type="component" value="Unassembled WGS sequence"/>
</dbReference>
<reference evidence="5" key="2">
    <citation type="submission" date="2012-11" db="EMBL/GenBank/DDBJ databases">
        <authorList>
            <person name="Kuo A."/>
            <person name="Curtis B.A."/>
            <person name="Tanifuji G."/>
            <person name="Burki F."/>
            <person name="Gruber A."/>
            <person name="Irimia M."/>
            <person name="Maruyama S."/>
            <person name="Arias M.C."/>
            <person name="Ball S.G."/>
            <person name="Gile G.H."/>
            <person name="Hirakawa Y."/>
            <person name="Hopkins J.F."/>
            <person name="Rensing S.A."/>
            <person name="Schmutz J."/>
            <person name="Symeonidi A."/>
            <person name="Elias M."/>
            <person name="Eveleigh R.J."/>
            <person name="Herman E.K."/>
            <person name="Klute M.J."/>
            <person name="Nakayama T."/>
            <person name="Obornik M."/>
            <person name="Reyes-Prieto A."/>
            <person name="Armbrust E.V."/>
            <person name="Aves S.J."/>
            <person name="Beiko R.G."/>
            <person name="Coutinho P."/>
            <person name="Dacks J.B."/>
            <person name="Durnford D.G."/>
            <person name="Fast N.M."/>
            <person name="Green B.R."/>
            <person name="Grisdale C."/>
            <person name="Hempe F."/>
            <person name="Henrissat B."/>
            <person name="Hoppner M.P."/>
            <person name="Ishida K.-I."/>
            <person name="Kim E."/>
            <person name="Koreny L."/>
            <person name="Kroth P.G."/>
            <person name="Liu Y."/>
            <person name="Malik S.-B."/>
            <person name="Maier U.G."/>
            <person name="McRose D."/>
            <person name="Mock T."/>
            <person name="Neilson J.A."/>
            <person name="Onodera N.T."/>
            <person name="Poole A.M."/>
            <person name="Pritham E.J."/>
            <person name="Richards T.A."/>
            <person name="Rocap G."/>
            <person name="Roy S.W."/>
            <person name="Sarai C."/>
            <person name="Schaack S."/>
            <person name="Shirato S."/>
            <person name="Slamovits C.H."/>
            <person name="Spencer D.F."/>
            <person name="Suzuki S."/>
            <person name="Worden A.Z."/>
            <person name="Zauner S."/>
            <person name="Barry K."/>
            <person name="Bell C."/>
            <person name="Bharti A.K."/>
            <person name="Crow J.A."/>
            <person name="Grimwood J."/>
            <person name="Kramer R."/>
            <person name="Lindquist E."/>
            <person name="Lucas S."/>
            <person name="Salamov A."/>
            <person name="McFadden G.I."/>
            <person name="Lane C.E."/>
            <person name="Keeling P.J."/>
            <person name="Gray M.W."/>
            <person name="Grigoriev I.V."/>
            <person name="Archibald J.M."/>
        </authorList>
    </citation>
    <scope>NUCLEOTIDE SEQUENCE</scope>
    <source>
        <strain evidence="5">CCMP2712</strain>
    </source>
</reference>
<keyword evidence="1" id="KW-0677">Repeat</keyword>
<dbReference type="GeneID" id="17309615"/>
<evidence type="ECO:0000313" key="3">
    <source>
        <dbReference type="EMBL" id="EKX52846.1"/>
    </source>
</evidence>
<dbReference type="HOGENOM" id="CLU_2378289_0_0_1"/>